<evidence type="ECO:0000256" key="1">
    <source>
        <dbReference type="SAM" id="MobiDB-lite"/>
    </source>
</evidence>
<evidence type="ECO:0000313" key="4">
    <source>
        <dbReference type="Proteomes" id="UP000054481"/>
    </source>
</evidence>
<reference evidence="3 4" key="1">
    <citation type="journal article" date="2014" name="Genome Biol. Evol.">
        <title>Comparative genomics and transcriptomics analyses reveal divergent lifestyle features of nematode endoparasitic fungus Hirsutella minnesotensis.</title>
        <authorList>
            <person name="Lai Y."/>
            <person name="Liu K."/>
            <person name="Zhang X."/>
            <person name="Zhang X."/>
            <person name="Li K."/>
            <person name="Wang N."/>
            <person name="Shu C."/>
            <person name="Wu Y."/>
            <person name="Wang C."/>
            <person name="Bushley K.E."/>
            <person name="Xiang M."/>
            <person name="Liu X."/>
        </authorList>
    </citation>
    <scope>NUCLEOTIDE SEQUENCE [LARGE SCALE GENOMIC DNA]</scope>
    <source>
        <strain evidence="3 4">3608</strain>
    </source>
</reference>
<evidence type="ECO:0000313" key="3">
    <source>
        <dbReference type="EMBL" id="KJZ70899.1"/>
    </source>
</evidence>
<dbReference type="OrthoDB" id="550577at2759"/>
<dbReference type="EMBL" id="KQ030600">
    <property type="protein sequence ID" value="KJZ70899.1"/>
    <property type="molecule type" value="Genomic_DNA"/>
</dbReference>
<feature type="chain" id="PRO_5002526533" evidence="2">
    <location>
        <begin position="18"/>
        <end position="522"/>
    </location>
</feature>
<name>A0A0F8A2Y7_9HYPO</name>
<feature type="compositionally biased region" description="Polar residues" evidence="1">
    <location>
        <begin position="272"/>
        <end position="286"/>
    </location>
</feature>
<gene>
    <name evidence="3" type="ORF">HIM_09692</name>
</gene>
<organism evidence="3 4">
    <name type="scientific">Hirsutella minnesotensis 3608</name>
    <dbReference type="NCBI Taxonomy" id="1043627"/>
    <lineage>
        <taxon>Eukaryota</taxon>
        <taxon>Fungi</taxon>
        <taxon>Dikarya</taxon>
        <taxon>Ascomycota</taxon>
        <taxon>Pezizomycotina</taxon>
        <taxon>Sordariomycetes</taxon>
        <taxon>Hypocreomycetidae</taxon>
        <taxon>Hypocreales</taxon>
        <taxon>Ophiocordycipitaceae</taxon>
        <taxon>Hirsutella</taxon>
    </lineage>
</organism>
<feature type="region of interest" description="Disordered" evidence="1">
    <location>
        <begin position="408"/>
        <end position="435"/>
    </location>
</feature>
<dbReference type="AlphaFoldDB" id="A0A0F8A2Y7"/>
<accession>A0A0F8A2Y7</accession>
<feature type="compositionally biased region" description="Polar residues" evidence="1">
    <location>
        <begin position="414"/>
        <end position="423"/>
    </location>
</feature>
<dbReference type="Proteomes" id="UP000054481">
    <property type="component" value="Unassembled WGS sequence"/>
</dbReference>
<evidence type="ECO:0000256" key="2">
    <source>
        <dbReference type="SAM" id="SignalP"/>
    </source>
</evidence>
<proteinExistence type="predicted"/>
<sequence length="522" mass="58374">MLFGAIISASLFFLVSAQDDMGKSLDEKLATKRIEELTKRYQINWDDPPSLNNKRLNRNVPHQVSVYVQRHVDHSYINPSKHDDKFTLTTSTTVFRDITVGSTTKAQSTTGGEFGHSLLKISAEKSDTATNTASKNNSTQLLTSFRYWETCKAGHACRFETWTFYVQIKGHCGGSPCEMRNLITNEDGQPLTEVVYFPEQLPSTDWQSISGRLKADLQRKFCIDWDNPPRRDYVFVPLYPGDESGTSVSPFVMQNKRLKVSIELKRNRDRTFTSGSSGNTPVTINRSNRRTEKTTDAWNVAATSTFGVTTAPDYKGASLKISYSKEKSEEKFNTTSQSLSKADMFSIKATCEGGRPCAFETWTFYAKISGICRAVNTNLQTPCELNVPIGNGGGLPISHSIKIYDNLSEEQGGDSDSNATQTDESADSPVVETKAPKALGYEKDQRNFCLLDTFEYYRVRDGKYFSYSRPRDEDGRLAIDFYEKPGAPKPSDTRNCREQLPDERPATGIMCYGPSTEPIAAS</sequence>
<feature type="compositionally biased region" description="Basic and acidic residues" evidence="1">
    <location>
        <begin position="491"/>
        <end position="505"/>
    </location>
</feature>
<feature type="region of interest" description="Disordered" evidence="1">
    <location>
        <begin position="485"/>
        <end position="522"/>
    </location>
</feature>
<feature type="region of interest" description="Disordered" evidence="1">
    <location>
        <begin position="270"/>
        <end position="291"/>
    </location>
</feature>
<keyword evidence="2" id="KW-0732">Signal</keyword>
<protein>
    <submittedName>
        <fullName evidence="3">Uncharacterized protein</fullName>
    </submittedName>
</protein>
<feature type="signal peptide" evidence="2">
    <location>
        <begin position="1"/>
        <end position="17"/>
    </location>
</feature>
<keyword evidence="4" id="KW-1185">Reference proteome</keyword>